<gene>
    <name evidence="2" type="ORF">CFOL_v3_25629</name>
</gene>
<organism evidence="2 3">
    <name type="scientific">Cephalotus follicularis</name>
    <name type="common">Albany pitcher plant</name>
    <dbReference type="NCBI Taxonomy" id="3775"/>
    <lineage>
        <taxon>Eukaryota</taxon>
        <taxon>Viridiplantae</taxon>
        <taxon>Streptophyta</taxon>
        <taxon>Embryophyta</taxon>
        <taxon>Tracheophyta</taxon>
        <taxon>Spermatophyta</taxon>
        <taxon>Magnoliopsida</taxon>
        <taxon>eudicotyledons</taxon>
        <taxon>Gunneridae</taxon>
        <taxon>Pentapetalae</taxon>
        <taxon>rosids</taxon>
        <taxon>fabids</taxon>
        <taxon>Oxalidales</taxon>
        <taxon>Cephalotaceae</taxon>
        <taxon>Cephalotus</taxon>
    </lineage>
</organism>
<dbReference type="InterPro" id="IPR001394">
    <property type="entry name" value="Peptidase_C19_UCH"/>
</dbReference>
<evidence type="ECO:0000313" key="2">
    <source>
        <dbReference type="EMBL" id="GAV82176.1"/>
    </source>
</evidence>
<proteinExistence type="predicted"/>
<sequence length="141" mass="16079">MNSVLQCLLSTKPFTYDIHDYNHSKPCEFHDVGFCIICALDSLFMSLVNYTSQALYIHKFVHHTTIFSPSFTLFKQDAHKFFLGVLNLLEIKFKDSKILCGHKPYQASHQKSSSCVIFVAPLLASTVNMFPQDMSLSMAYL</sequence>
<dbReference type="SUPFAM" id="SSF54001">
    <property type="entry name" value="Cysteine proteinases"/>
    <property type="match status" value="1"/>
</dbReference>
<name>A0A1Q3CPI9_CEPFO</name>
<dbReference type="InterPro" id="IPR038765">
    <property type="entry name" value="Papain-like_cys_pep_sf"/>
</dbReference>
<evidence type="ECO:0000259" key="1">
    <source>
        <dbReference type="Pfam" id="PF00443"/>
    </source>
</evidence>
<feature type="domain" description="Peptidase C19 ubiquitin carboxyl-terminal hydrolase" evidence="1">
    <location>
        <begin position="1"/>
        <end position="113"/>
    </location>
</feature>
<keyword evidence="3" id="KW-1185">Reference proteome</keyword>
<dbReference type="GO" id="GO:0004843">
    <property type="term" value="F:cysteine-type deubiquitinase activity"/>
    <property type="evidence" value="ECO:0007669"/>
    <property type="project" value="InterPro"/>
</dbReference>
<dbReference type="GO" id="GO:0016579">
    <property type="term" value="P:protein deubiquitination"/>
    <property type="evidence" value="ECO:0007669"/>
    <property type="project" value="InterPro"/>
</dbReference>
<dbReference type="EMBL" id="BDDD01002567">
    <property type="protein sequence ID" value="GAV82176.1"/>
    <property type="molecule type" value="Genomic_DNA"/>
</dbReference>
<reference evidence="3" key="1">
    <citation type="submission" date="2016-04" db="EMBL/GenBank/DDBJ databases">
        <title>Cephalotus genome sequencing.</title>
        <authorList>
            <person name="Fukushima K."/>
            <person name="Hasebe M."/>
            <person name="Fang X."/>
        </authorList>
    </citation>
    <scope>NUCLEOTIDE SEQUENCE [LARGE SCALE GENOMIC DNA]</scope>
    <source>
        <strain evidence="3">cv. St1</strain>
    </source>
</reference>
<dbReference type="Pfam" id="PF00443">
    <property type="entry name" value="UCH"/>
    <property type="match status" value="1"/>
</dbReference>
<dbReference type="OrthoDB" id="289038at2759"/>
<protein>
    <submittedName>
        <fullName evidence="2">UCH domain-containing protein</fullName>
    </submittedName>
</protein>
<accession>A0A1Q3CPI9</accession>
<evidence type="ECO:0000313" key="3">
    <source>
        <dbReference type="Proteomes" id="UP000187406"/>
    </source>
</evidence>
<comment type="caution">
    <text evidence="2">The sequence shown here is derived from an EMBL/GenBank/DDBJ whole genome shotgun (WGS) entry which is preliminary data.</text>
</comment>
<dbReference type="Proteomes" id="UP000187406">
    <property type="component" value="Unassembled WGS sequence"/>
</dbReference>
<dbReference type="Gene3D" id="3.90.70.10">
    <property type="entry name" value="Cysteine proteinases"/>
    <property type="match status" value="1"/>
</dbReference>
<dbReference type="AlphaFoldDB" id="A0A1Q3CPI9"/>
<dbReference type="InParanoid" id="A0A1Q3CPI9"/>